<comment type="caution">
    <text evidence="4">The sequence shown here is derived from an EMBL/GenBank/DDBJ whole genome shotgun (WGS) entry which is preliminary data.</text>
</comment>
<feature type="signal peptide" evidence="2">
    <location>
        <begin position="1"/>
        <end position="20"/>
    </location>
</feature>
<dbReference type="EMBL" id="JAVKPH010000010">
    <property type="protein sequence ID" value="MDR5653109.1"/>
    <property type="molecule type" value="Genomic_DNA"/>
</dbReference>
<evidence type="ECO:0000256" key="1">
    <source>
        <dbReference type="PROSITE-ProRule" id="PRU00473"/>
    </source>
</evidence>
<sequence length="483" mass="48750">MIRCAAVIAALFFIALPARAQDVTLRAHAGNLNVSGTLLSYDGQVYRVDTAYGTLVVDALAVDCAGPGCPELALLPPRFRLLAEDAAMAGLLAALIRDFAATQGRQVLAEPDALALADAGGRVLARFALSTAPAAEARQRIARGGAELALVDAAPWPPEGRVLGHDGLVVAVAAANPLRQIALEDLARVLAGEVTDWAGLGAPPAPIALHAPAPGTGARRLAEARLGPIGAGQAHDDPAALAAAAAGDPWALALLPARALRPDLAVLRLTDRCGALLDPEGFALRTGDYPLALALQLAPAGGRLHPVLRALRDHLGTASAQALVAGAGLADLTVQRHPAAEQGARLVNAIRATEGAAGLAALQEVVAAMAGADRLSLSFRFEPGTARLDPASALLAADVGAGIAAGAHAGQVLLLAGFGDDARDAQALAGAALAAVEAAMTDPVPGAATLTTAAFGPALPLGCADTAAGRHLNRRVEVWQRLR</sequence>
<accession>A0ABU1F9L8</accession>
<feature type="domain" description="OmpA-like" evidence="3">
    <location>
        <begin position="368"/>
        <end position="483"/>
    </location>
</feature>
<dbReference type="PROSITE" id="PS51123">
    <property type="entry name" value="OMPA_2"/>
    <property type="match status" value="1"/>
</dbReference>
<dbReference type="InterPro" id="IPR024370">
    <property type="entry name" value="PBP_domain"/>
</dbReference>
<evidence type="ECO:0000313" key="4">
    <source>
        <dbReference type="EMBL" id="MDR5653109.1"/>
    </source>
</evidence>
<evidence type="ECO:0000259" key="3">
    <source>
        <dbReference type="PROSITE" id="PS51123"/>
    </source>
</evidence>
<dbReference type="InterPro" id="IPR036737">
    <property type="entry name" value="OmpA-like_sf"/>
</dbReference>
<protein>
    <recommendedName>
        <fullName evidence="3">OmpA-like domain-containing protein</fullName>
    </recommendedName>
</protein>
<keyword evidence="1" id="KW-0472">Membrane</keyword>
<dbReference type="Gene3D" id="3.30.1330.60">
    <property type="entry name" value="OmpA-like domain"/>
    <property type="match status" value="1"/>
</dbReference>
<evidence type="ECO:0000313" key="5">
    <source>
        <dbReference type="Proteomes" id="UP001247754"/>
    </source>
</evidence>
<proteinExistence type="predicted"/>
<dbReference type="SUPFAM" id="SSF103088">
    <property type="entry name" value="OmpA-like"/>
    <property type="match status" value="1"/>
</dbReference>
<dbReference type="Pfam" id="PF12849">
    <property type="entry name" value="PBP_like_2"/>
    <property type="match status" value="1"/>
</dbReference>
<reference evidence="4 5" key="1">
    <citation type="submission" date="2023-09" db="EMBL/GenBank/DDBJ databases">
        <title>Xinfangfangia sedmenti sp. nov., isolated the sedment.</title>
        <authorList>
            <person name="Xu L."/>
        </authorList>
    </citation>
    <scope>NUCLEOTIDE SEQUENCE [LARGE SCALE GENOMIC DNA]</scope>
    <source>
        <strain evidence="4 5">LG-4</strain>
    </source>
</reference>
<gene>
    <name evidence="4" type="ORF">RGD00_10865</name>
</gene>
<organism evidence="4 5">
    <name type="scientific">Ruixingdingia sedimenti</name>
    <dbReference type="NCBI Taxonomy" id="3073604"/>
    <lineage>
        <taxon>Bacteria</taxon>
        <taxon>Pseudomonadati</taxon>
        <taxon>Pseudomonadota</taxon>
        <taxon>Alphaproteobacteria</taxon>
        <taxon>Rhodobacterales</taxon>
        <taxon>Paracoccaceae</taxon>
        <taxon>Ruixingdingia</taxon>
    </lineage>
</organism>
<dbReference type="SUPFAM" id="SSF53850">
    <property type="entry name" value="Periplasmic binding protein-like II"/>
    <property type="match status" value="1"/>
</dbReference>
<name>A0ABU1F9L8_9RHOB</name>
<feature type="chain" id="PRO_5046667043" description="OmpA-like domain-containing protein" evidence="2">
    <location>
        <begin position="21"/>
        <end position="483"/>
    </location>
</feature>
<dbReference type="Gene3D" id="3.40.190.10">
    <property type="entry name" value="Periplasmic binding protein-like II"/>
    <property type="match status" value="2"/>
</dbReference>
<evidence type="ECO:0000256" key="2">
    <source>
        <dbReference type="SAM" id="SignalP"/>
    </source>
</evidence>
<dbReference type="Proteomes" id="UP001247754">
    <property type="component" value="Unassembled WGS sequence"/>
</dbReference>
<dbReference type="RefSeq" id="WP_310457344.1">
    <property type="nucleotide sequence ID" value="NZ_JAVKPH010000010.1"/>
</dbReference>
<dbReference type="InterPro" id="IPR006665">
    <property type="entry name" value="OmpA-like"/>
</dbReference>
<keyword evidence="5" id="KW-1185">Reference proteome</keyword>
<keyword evidence="2" id="KW-0732">Signal</keyword>